<accession>A0A401TGL7</accession>
<dbReference type="EMBL" id="BEZZ01067090">
    <property type="protein sequence ID" value="GCC41800.1"/>
    <property type="molecule type" value="Genomic_DNA"/>
</dbReference>
<comment type="caution">
    <text evidence="1">The sequence shown here is derived from an EMBL/GenBank/DDBJ whole genome shotgun (WGS) entry which is preliminary data.</text>
</comment>
<protein>
    <submittedName>
        <fullName evidence="1">Uncharacterized protein</fullName>
    </submittedName>
</protein>
<keyword evidence="2" id="KW-1185">Reference proteome</keyword>
<organism evidence="1 2">
    <name type="scientific">Chiloscyllium punctatum</name>
    <name type="common">Brownbanded bambooshark</name>
    <name type="synonym">Hemiscyllium punctatum</name>
    <dbReference type="NCBI Taxonomy" id="137246"/>
    <lineage>
        <taxon>Eukaryota</taxon>
        <taxon>Metazoa</taxon>
        <taxon>Chordata</taxon>
        <taxon>Craniata</taxon>
        <taxon>Vertebrata</taxon>
        <taxon>Chondrichthyes</taxon>
        <taxon>Elasmobranchii</taxon>
        <taxon>Galeomorphii</taxon>
        <taxon>Galeoidea</taxon>
        <taxon>Orectolobiformes</taxon>
        <taxon>Hemiscylliidae</taxon>
        <taxon>Chiloscyllium</taxon>
    </lineage>
</organism>
<proteinExistence type="predicted"/>
<gene>
    <name evidence="1" type="ORF">chiPu_0025858</name>
</gene>
<reference evidence="1 2" key="1">
    <citation type="journal article" date="2018" name="Nat. Ecol. Evol.">
        <title>Shark genomes provide insights into elasmobranch evolution and the origin of vertebrates.</title>
        <authorList>
            <person name="Hara Y"/>
            <person name="Yamaguchi K"/>
            <person name="Onimaru K"/>
            <person name="Kadota M"/>
            <person name="Koyanagi M"/>
            <person name="Keeley SD"/>
            <person name="Tatsumi K"/>
            <person name="Tanaka K"/>
            <person name="Motone F"/>
            <person name="Kageyama Y"/>
            <person name="Nozu R"/>
            <person name="Adachi N"/>
            <person name="Nishimura O"/>
            <person name="Nakagawa R"/>
            <person name="Tanegashima C"/>
            <person name="Kiyatake I"/>
            <person name="Matsumoto R"/>
            <person name="Murakumo K"/>
            <person name="Nishida K"/>
            <person name="Terakita A"/>
            <person name="Kuratani S"/>
            <person name="Sato K"/>
            <person name="Hyodo S Kuraku.S."/>
        </authorList>
    </citation>
    <scope>NUCLEOTIDE SEQUENCE [LARGE SCALE GENOMIC DNA]</scope>
</reference>
<evidence type="ECO:0000313" key="1">
    <source>
        <dbReference type="EMBL" id="GCC41800.1"/>
    </source>
</evidence>
<dbReference type="STRING" id="137246.A0A401TGL7"/>
<name>A0A401TGL7_CHIPU</name>
<dbReference type="AlphaFoldDB" id="A0A401TGL7"/>
<evidence type="ECO:0000313" key="2">
    <source>
        <dbReference type="Proteomes" id="UP000287033"/>
    </source>
</evidence>
<dbReference type="Proteomes" id="UP000287033">
    <property type="component" value="Unassembled WGS sequence"/>
</dbReference>
<sequence>LLISSVEEFSIDRMNTEKDFAPLTSNIVRALNDKLYEKRKVAALEIEK</sequence>
<dbReference type="OrthoDB" id="5574975at2759"/>
<feature type="non-terminal residue" evidence="1">
    <location>
        <position position="1"/>
    </location>
</feature>